<evidence type="ECO:0000259" key="2">
    <source>
        <dbReference type="PROSITE" id="PS51462"/>
    </source>
</evidence>
<protein>
    <recommendedName>
        <fullName evidence="2">Nudix hydrolase domain-containing protein</fullName>
    </recommendedName>
</protein>
<dbReference type="Pfam" id="PF00293">
    <property type="entry name" value="NUDIX"/>
    <property type="match status" value="1"/>
</dbReference>
<evidence type="ECO:0000313" key="3">
    <source>
        <dbReference type="EMBL" id="OGK16554.1"/>
    </source>
</evidence>
<dbReference type="GO" id="GO:0006754">
    <property type="term" value="P:ATP biosynthetic process"/>
    <property type="evidence" value="ECO:0007669"/>
    <property type="project" value="TreeGrafter"/>
</dbReference>
<dbReference type="AlphaFoldDB" id="A0A1F7GCG2"/>
<proteinExistence type="predicted"/>
<name>A0A1F7GCG2_9BACT</name>
<accession>A0A1F7GCG2</accession>
<dbReference type="PANTHER" id="PTHR21340:SF0">
    <property type="entry name" value="BIS(5'-NUCLEOSYL)-TETRAPHOSPHATASE [ASYMMETRICAL]"/>
    <property type="match status" value="1"/>
</dbReference>
<gene>
    <name evidence="3" type="ORF">A2774_05810</name>
</gene>
<feature type="domain" description="Nudix hydrolase" evidence="2">
    <location>
        <begin position="4"/>
        <end position="145"/>
    </location>
</feature>
<dbReference type="InterPro" id="IPR051325">
    <property type="entry name" value="Nudix_hydrolase_domain"/>
</dbReference>
<dbReference type="Proteomes" id="UP000177208">
    <property type="component" value="Unassembled WGS sequence"/>
</dbReference>
<dbReference type="InterPro" id="IPR020084">
    <property type="entry name" value="NUDIX_hydrolase_CS"/>
</dbReference>
<evidence type="ECO:0000256" key="1">
    <source>
        <dbReference type="ARBA" id="ARBA00022801"/>
    </source>
</evidence>
<sequence>MKFKTEDSAGGIVYKQIKSQKSKVKSFFWLITQHSQHKGWGFPKGLIGDKDSSEKMHDAALREVMEEGGVKAKIVNDKPIEVKYKYRFKENLVDKTVCYFLMEYLSGDPKNHDWEMMDAKFVSADEVKRTLTFKSDQEAFEKALDLLKNSF</sequence>
<dbReference type="Gene3D" id="3.90.79.10">
    <property type="entry name" value="Nucleoside Triphosphate Pyrophosphohydrolase"/>
    <property type="match status" value="1"/>
</dbReference>
<dbReference type="InterPro" id="IPR015797">
    <property type="entry name" value="NUDIX_hydrolase-like_dom_sf"/>
</dbReference>
<organism evidence="3 4">
    <name type="scientific">Candidatus Roizmanbacteria bacterium RIFCSPHIGHO2_01_FULL_39_12c</name>
    <dbReference type="NCBI Taxonomy" id="1802031"/>
    <lineage>
        <taxon>Bacteria</taxon>
        <taxon>Candidatus Roizmaniibacteriota</taxon>
    </lineage>
</organism>
<reference evidence="3 4" key="1">
    <citation type="journal article" date="2016" name="Nat. Commun.">
        <title>Thousands of microbial genomes shed light on interconnected biogeochemical processes in an aquifer system.</title>
        <authorList>
            <person name="Anantharaman K."/>
            <person name="Brown C.T."/>
            <person name="Hug L.A."/>
            <person name="Sharon I."/>
            <person name="Castelle C.J."/>
            <person name="Probst A.J."/>
            <person name="Thomas B.C."/>
            <person name="Singh A."/>
            <person name="Wilkins M.J."/>
            <person name="Karaoz U."/>
            <person name="Brodie E.L."/>
            <person name="Williams K.H."/>
            <person name="Hubbard S.S."/>
            <person name="Banfield J.F."/>
        </authorList>
    </citation>
    <scope>NUCLEOTIDE SEQUENCE [LARGE SCALE GENOMIC DNA]</scope>
</reference>
<comment type="caution">
    <text evidence="3">The sequence shown here is derived from an EMBL/GenBank/DDBJ whole genome shotgun (WGS) entry which is preliminary data.</text>
</comment>
<dbReference type="InterPro" id="IPR000086">
    <property type="entry name" value="NUDIX_hydrolase_dom"/>
</dbReference>
<evidence type="ECO:0000313" key="4">
    <source>
        <dbReference type="Proteomes" id="UP000177208"/>
    </source>
</evidence>
<dbReference type="PANTHER" id="PTHR21340">
    <property type="entry name" value="DIADENOSINE 5,5-P1,P4-TETRAPHOSPHATE PYROPHOSPHOHYDROLASE MUTT"/>
    <property type="match status" value="1"/>
</dbReference>
<dbReference type="SUPFAM" id="SSF55811">
    <property type="entry name" value="Nudix"/>
    <property type="match status" value="1"/>
</dbReference>
<dbReference type="PROSITE" id="PS00893">
    <property type="entry name" value="NUDIX_BOX"/>
    <property type="match status" value="1"/>
</dbReference>
<dbReference type="EMBL" id="MFZG01000022">
    <property type="protein sequence ID" value="OGK16554.1"/>
    <property type="molecule type" value="Genomic_DNA"/>
</dbReference>
<keyword evidence="1" id="KW-0378">Hydrolase</keyword>
<dbReference type="GO" id="GO:0006167">
    <property type="term" value="P:AMP biosynthetic process"/>
    <property type="evidence" value="ECO:0007669"/>
    <property type="project" value="TreeGrafter"/>
</dbReference>
<dbReference type="PROSITE" id="PS51462">
    <property type="entry name" value="NUDIX"/>
    <property type="match status" value="1"/>
</dbReference>
<dbReference type="GO" id="GO:0004081">
    <property type="term" value="F:bis(5'-nucleosyl)-tetraphosphatase (asymmetrical) activity"/>
    <property type="evidence" value="ECO:0007669"/>
    <property type="project" value="TreeGrafter"/>
</dbReference>